<evidence type="ECO:0000313" key="2">
    <source>
        <dbReference type="Proteomes" id="UP000032604"/>
    </source>
</evidence>
<dbReference type="Proteomes" id="UP000032604">
    <property type="component" value="Chromosome"/>
</dbReference>
<name>A0A0D5CKF0_9MICO</name>
<dbReference type="PATRIC" id="fig|33014.5.peg.2442"/>
<proteinExistence type="predicted"/>
<dbReference type="HOGENOM" id="CLU_1793062_0_0_11"/>
<organism evidence="1 2">
    <name type="scientific">Clavibacter michiganensis subsp. insidiosus</name>
    <dbReference type="NCBI Taxonomy" id="33014"/>
    <lineage>
        <taxon>Bacteria</taxon>
        <taxon>Bacillati</taxon>
        <taxon>Actinomycetota</taxon>
        <taxon>Actinomycetes</taxon>
        <taxon>Micrococcales</taxon>
        <taxon>Microbacteriaceae</taxon>
        <taxon>Clavibacter</taxon>
    </lineage>
</organism>
<dbReference type="EMBL" id="CP011043">
    <property type="protein sequence ID" value="AJW79722.1"/>
    <property type="molecule type" value="Genomic_DNA"/>
</dbReference>
<gene>
    <name evidence="1" type="ORF">VO01_11830</name>
</gene>
<protein>
    <submittedName>
        <fullName evidence="1">Uncharacterized protein</fullName>
    </submittedName>
</protein>
<sequence length="144" mass="14792">MAVTDASGRFLNFLEAPWGRDTSGRSLKTSYSITGNVLIQHVDTGDAMFPVVADPSTGCGIGYCSIYFNHSETHDLATAGIIALGGATGACGLAGPEAIAACGVAAAAIGATAVYADNYNQCVGFLFSNFGTFNPFVYDGEQCN</sequence>
<dbReference type="RefSeq" id="WP_045529206.1">
    <property type="nucleotide sequence ID" value="NZ_CP011043.1"/>
</dbReference>
<dbReference type="KEGG" id="cmh:VO01_11830"/>
<reference evidence="1 2" key="1">
    <citation type="journal article" date="2015" name="Genome Announc.">
        <title>Complete Genome Sequence of Clavibacter michiganensis subsp. insidiosus R1-1 Using PacBio Single-Molecule Real-Time Technology.</title>
        <authorList>
            <person name="Lu Y."/>
            <person name="Samac D.A."/>
            <person name="Glazebrook J."/>
            <person name="Ishimaru C.A."/>
        </authorList>
    </citation>
    <scope>NUCLEOTIDE SEQUENCE [LARGE SCALE GENOMIC DNA]</scope>
    <source>
        <strain evidence="1 2">R1-1</strain>
    </source>
</reference>
<evidence type="ECO:0000313" key="1">
    <source>
        <dbReference type="EMBL" id="AJW79722.1"/>
    </source>
</evidence>
<accession>A0A0D5CKF0</accession>
<dbReference type="OrthoDB" id="4964680at2"/>
<dbReference type="AlphaFoldDB" id="A0A0D5CKF0"/>